<evidence type="ECO:0000256" key="6">
    <source>
        <dbReference type="ARBA" id="ARBA00022741"/>
    </source>
</evidence>
<keyword evidence="6 11" id="KW-0547">Nucleotide-binding</keyword>
<evidence type="ECO:0000256" key="7">
    <source>
        <dbReference type="ARBA" id="ARBA00022749"/>
    </source>
</evidence>
<feature type="binding site" evidence="12">
    <location>
        <begin position="235"/>
        <end position="241"/>
    </location>
    <ligand>
        <name>ATP</name>
        <dbReference type="ChEBI" id="CHEBI:30616"/>
    </ligand>
</feature>
<evidence type="ECO:0000256" key="5">
    <source>
        <dbReference type="ARBA" id="ARBA00022598"/>
    </source>
</evidence>
<proteinExistence type="inferred from homology"/>
<dbReference type="SUPFAM" id="SSF52402">
    <property type="entry name" value="Adenine nucleotide alpha hydrolases-like"/>
    <property type="match status" value="1"/>
</dbReference>
<dbReference type="InterPro" id="IPR004739">
    <property type="entry name" value="GMP_synth_GATase"/>
</dbReference>
<dbReference type="InterPro" id="IPR022955">
    <property type="entry name" value="GMP_synthase"/>
</dbReference>
<dbReference type="InterPro" id="IPR014729">
    <property type="entry name" value="Rossmann-like_a/b/a_fold"/>
</dbReference>
<dbReference type="PANTHER" id="PTHR11922:SF2">
    <property type="entry name" value="GMP SYNTHASE [GLUTAMINE-HYDROLYZING]"/>
    <property type="match status" value="1"/>
</dbReference>
<dbReference type="InterPro" id="IPR017926">
    <property type="entry name" value="GATASE"/>
</dbReference>
<dbReference type="SUPFAM" id="SSF52317">
    <property type="entry name" value="Class I glutamine amidotransferase-like"/>
    <property type="match status" value="1"/>
</dbReference>
<dbReference type="RefSeq" id="WP_284245313.1">
    <property type="nucleotide sequence ID" value="NZ_BSST01000001.1"/>
</dbReference>
<dbReference type="InterPro" id="IPR029062">
    <property type="entry name" value="Class_I_gatase-like"/>
</dbReference>
<keyword evidence="15" id="KW-1185">Reference proteome</keyword>
<evidence type="ECO:0000259" key="13">
    <source>
        <dbReference type="PROSITE" id="PS51553"/>
    </source>
</evidence>
<keyword evidence="7 11" id="KW-0332">GMP biosynthesis</keyword>
<organism evidence="14 15">
    <name type="scientific">Thalassotalea insulae</name>
    <dbReference type="NCBI Taxonomy" id="2056778"/>
    <lineage>
        <taxon>Bacteria</taxon>
        <taxon>Pseudomonadati</taxon>
        <taxon>Pseudomonadota</taxon>
        <taxon>Gammaproteobacteria</taxon>
        <taxon>Alteromonadales</taxon>
        <taxon>Colwelliaceae</taxon>
        <taxon>Thalassotalea</taxon>
    </lineage>
</organism>
<feature type="active site" evidence="11">
    <location>
        <position position="183"/>
    </location>
</feature>
<dbReference type="Gene3D" id="3.30.300.10">
    <property type="match status" value="1"/>
</dbReference>
<dbReference type="EC" id="6.3.5.2" evidence="3 11"/>
<evidence type="ECO:0000256" key="10">
    <source>
        <dbReference type="ARBA" id="ARBA00022962"/>
    </source>
</evidence>
<dbReference type="NCBIfam" id="TIGR00884">
    <property type="entry name" value="guaA_Cterm"/>
    <property type="match status" value="1"/>
</dbReference>
<protein>
    <recommendedName>
        <fullName evidence="4 11">GMP synthase [glutamine-hydrolyzing]</fullName>
        <ecNumber evidence="3 11">6.3.5.2</ecNumber>
    </recommendedName>
    <alternativeName>
        <fullName evidence="11">GMP synthetase</fullName>
    </alternativeName>
    <alternativeName>
        <fullName evidence="11">Glutamine amidotransferase</fullName>
    </alternativeName>
</protein>
<dbReference type="Pfam" id="PF00117">
    <property type="entry name" value="GATase"/>
    <property type="match status" value="1"/>
</dbReference>
<evidence type="ECO:0000256" key="12">
    <source>
        <dbReference type="PROSITE-ProRule" id="PRU00886"/>
    </source>
</evidence>
<dbReference type="HAMAP" id="MF_00344">
    <property type="entry name" value="GMP_synthase"/>
    <property type="match status" value="1"/>
</dbReference>
<dbReference type="SUPFAM" id="SSF54810">
    <property type="entry name" value="GMP synthetase C-terminal dimerisation domain"/>
    <property type="match status" value="1"/>
</dbReference>
<evidence type="ECO:0000256" key="3">
    <source>
        <dbReference type="ARBA" id="ARBA00012746"/>
    </source>
</evidence>
<comment type="pathway">
    <text evidence="2 11">Purine metabolism; GMP biosynthesis; GMP from XMP (L-Gln route): step 1/1.</text>
</comment>
<evidence type="ECO:0000256" key="11">
    <source>
        <dbReference type="HAMAP-Rule" id="MF_00344"/>
    </source>
</evidence>
<dbReference type="PRINTS" id="PR00096">
    <property type="entry name" value="GATASE"/>
</dbReference>
<comment type="subunit">
    <text evidence="11">Homodimer.</text>
</comment>
<feature type="active site" description="Nucleophile" evidence="11">
    <location>
        <position position="86"/>
    </location>
</feature>
<evidence type="ECO:0000256" key="1">
    <source>
        <dbReference type="ARBA" id="ARBA00002332"/>
    </source>
</evidence>
<dbReference type="Pfam" id="PF02540">
    <property type="entry name" value="NAD_synthase"/>
    <property type="match status" value="1"/>
</dbReference>
<keyword evidence="9 11" id="KW-0067">ATP-binding</keyword>
<dbReference type="Gene3D" id="3.40.50.620">
    <property type="entry name" value="HUPs"/>
    <property type="match status" value="1"/>
</dbReference>
<dbReference type="Pfam" id="PF00958">
    <property type="entry name" value="GMP_synt_C"/>
    <property type="match status" value="1"/>
</dbReference>
<dbReference type="EMBL" id="BSST01000001">
    <property type="protein sequence ID" value="GLX79401.1"/>
    <property type="molecule type" value="Genomic_DNA"/>
</dbReference>
<evidence type="ECO:0000256" key="4">
    <source>
        <dbReference type="ARBA" id="ARBA00021562"/>
    </source>
</evidence>
<sequence>MSRDIHDHRILILDFGSQYTQLIARRVREIGVYCELWAWDVSEAQIKAFNPTGIILAGGPESVTEDNSPRAPEYVFNASVPVLGICYGMQTMAEQLGGGVESSSHKEFGYASVEVIEQSNLFKNIEDSVGSNGNALLDVWMSHGDKVSQIPEGFTTIAQTPSCKYAAMANEDKQFYGVQFHPEVTHTKQGMRILEHFVIDICQCEKLWTSASIIENAIEKIKAQVGDEEVVLGLSGGVDSSVVAMLLHRAIGDKLTCVFVDNGLLRLNEGQQVMEMFGDHFGLNIIHINAEQRFLERLSSEADPEKKRKIIGNVFVEIFDEEAGKLVNAKWLAQGTIYPDVIESAASATGKAHVIKSHHNVGGLPEDMELGLVEPLRELFKDEVRKIGLELGLPYNMLYRHPFPGPGLGVRILGEVKKEYADLLRRADAIFIEELHNHDLYNKVSQAFTVFLPVRSVGVMGDGRKYDWVVSLRAVETIDFMTAHWAHLPYDFLGLVSNRIINEIDGISRVVYDISGKPPATIEWE</sequence>
<dbReference type="PRINTS" id="PR00097">
    <property type="entry name" value="ANTSNTHASEII"/>
</dbReference>
<feature type="active site" evidence="11">
    <location>
        <position position="181"/>
    </location>
</feature>
<keyword evidence="10 11" id="KW-0315">Glutamine amidotransferase</keyword>
<keyword evidence="8 11" id="KW-0658">Purine biosynthesis</keyword>
<dbReference type="InterPro" id="IPR022310">
    <property type="entry name" value="NAD/GMP_synthase"/>
</dbReference>
<dbReference type="PROSITE" id="PS51553">
    <property type="entry name" value="GMPS_ATP_PPASE"/>
    <property type="match status" value="1"/>
</dbReference>
<dbReference type="NCBIfam" id="NF000848">
    <property type="entry name" value="PRK00074.1"/>
    <property type="match status" value="1"/>
</dbReference>
<dbReference type="Proteomes" id="UP001157186">
    <property type="component" value="Unassembled WGS sequence"/>
</dbReference>
<evidence type="ECO:0000256" key="9">
    <source>
        <dbReference type="ARBA" id="ARBA00022840"/>
    </source>
</evidence>
<evidence type="ECO:0000313" key="14">
    <source>
        <dbReference type="EMBL" id="GLX79401.1"/>
    </source>
</evidence>
<dbReference type="NCBIfam" id="TIGR00888">
    <property type="entry name" value="guaA_Nterm"/>
    <property type="match status" value="1"/>
</dbReference>
<dbReference type="InterPro" id="IPR025777">
    <property type="entry name" value="GMPS_ATP_PPase_dom"/>
</dbReference>
<reference evidence="14 15" key="1">
    <citation type="submission" date="2023-03" db="EMBL/GenBank/DDBJ databases">
        <title>Draft genome sequence of Thalassotalea insulae KCTC 62186T.</title>
        <authorList>
            <person name="Sawabe T."/>
        </authorList>
    </citation>
    <scope>NUCLEOTIDE SEQUENCE [LARGE SCALE GENOMIC DNA]</scope>
    <source>
        <strain evidence="14 15">KCTC 62186</strain>
    </source>
</reference>
<dbReference type="Gene3D" id="3.40.50.880">
    <property type="match status" value="1"/>
</dbReference>
<dbReference type="CDD" id="cd01742">
    <property type="entry name" value="GATase1_GMP_Synthase"/>
    <property type="match status" value="1"/>
</dbReference>
<comment type="caution">
    <text evidence="14">The sequence shown here is derived from an EMBL/GenBank/DDBJ whole genome shotgun (WGS) entry which is preliminary data.</text>
</comment>
<evidence type="ECO:0000256" key="2">
    <source>
        <dbReference type="ARBA" id="ARBA00005153"/>
    </source>
</evidence>
<dbReference type="InterPro" id="IPR001674">
    <property type="entry name" value="GMP_synth_C"/>
</dbReference>
<accession>A0ABQ6GYW2</accession>
<gene>
    <name evidence="11 14" type="primary">guaA</name>
    <name evidence="14" type="ORF">tinsulaeT_27410</name>
</gene>
<feature type="domain" description="GMPS ATP-PPase" evidence="13">
    <location>
        <begin position="208"/>
        <end position="400"/>
    </location>
</feature>
<dbReference type="PROSITE" id="PS51273">
    <property type="entry name" value="GATASE_TYPE_1"/>
    <property type="match status" value="1"/>
</dbReference>
<comment type="function">
    <text evidence="1 11">Catalyzes the synthesis of GMP from XMP.</text>
</comment>
<name>A0ABQ6GYW2_9GAMM</name>
<dbReference type="CDD" id="cd01997">
    <property type="entry name" value="GMP_synthase_C"/>
    <property type="match status" value="1"/>
</dbReference>
<comment type="catalytic activity">
    <reaction evidence="11">
        <text>XMP + L-glutamine + ATP + H2O = GMP + L-glutamate + AMP + diphosphate + 2 H(+)</text>
        <dbReference type="Rhea" id="RHEA:11680"/>
        <dbReference type="ChEBI" id="CHEBI:15377"/>
        <dbReference type="ChEBI" id="CHEBI:15378"/>
        <dbReference type="ChEBI" id="CHEBI:29985"/>
        <dbReference type="ChEBI" id="CHEBI:30616"/>
        <dbReference type="ChEBI" id="CHEBI:33019"/>
        <dbReference type="ChEBI" id="CHEBI:57464"/>
        <dbReference type="ChEBI" id="CHEBI:58115"/>
        <dbReference type="ChEBI" id="CHEBI:58359"/>
        <dbReference type="ChEBI" id="CHEBI:456215"/>
        <dbReference type="EC" id="6.3.5.2"/>
    </reaction>
</comment>
<dbReference type="PANTHER" id="PTHR11922">
    <property type="entry name" value="GMP SYNTHASE-RELATED"/>
    <property type="match status" value="1"/>
</dbReference>
<keyword evidence="5 11" id="KW-0436">Ligase</keyword>
<evidence type="ECO:0000256" key="8">
    <source>
        <dbReference type="ARBA" id="ARBA00022755"/>
    </source>
</evidence>
<evidence type="ECO:0000313" key="15">
    <source>
        <dbReference type="Proteomes" id="UP001157186"/>
    </source>
</evidence>